<sequence length="123" mass="13894">EGNFYSTTGVILEDVQTNDRTLTIHIREEVNTVYRTQFIGTPKQFDTSSRPVLNAQGEPAHITRVYSTEIGQVFSETTDNPAVFYFTGSEMYVRAKIISDKLQDNPFAEGDLETAWTQPVLVK</sequence>
<proteinExistence type="predicted"/>
<protein>
    <submittedName>
        <fullName evidence="1">Uncharacterized protein</fullName>
    </submittedName>
</protein>
<dbReference type="AlphaFoldDB" id="A0A382RYT1"/>
<evidence type="ECO:0000313" key="1">
    <source>
        <dbReference type="EMBL" id="SVD02859.1"/>
    </source>
</evidence>
<reference evidence="1" key="1">
    <citation type="submission" date="2018-05" db="EMBL/GenBank/DDBJ databases">
        <authorList>
            <person name="Lanie J.A."/>
            <person name="Ng W.-L."/>
            <person name="Kazmierczak K.M."/>
            <person name="Andrzejewski T.M."/>
            <person name="Davidsen T.M."/>
            <person name="Wayne K.J."/>
            <person name="Tettelin H."/>
            <person name="Glass J.I."/>
            <person name="Rusch D."/>
            <person name="Podicherti R."/>
            <person name="Tsui H.-C.T."/>
            <person name="Winkler M.E."/>
        </authorList>
    </citation>
    <scope>NUCLEOTIDE SEQUENCE</scope>
</reference>
<name>A0A382RYT1_9ZZZZ</name>
<feature type="non-terminal residue" evidence="1">
    <location>
        <position position="1"/>
    </location>
</feature>
<organism evidence="1">
    <name type="scientific">marine metagenome</name>
    <dbReference type="NCBI Taxonomy" id="408172"/>
    <lineage>
        <taxon>unclassified sequences</taxon>
        <taxon>metagenomes</taxon>
        <taxon>ecological metagenomes</taxon>
    </lineage>
</organism>
<gene>
    <name evidence="1" type="ORF">METZ01_LOCUS355713</name>
</gene>
<dbReference type="EMBL" id="UINC01125194">
    <property type="protein sequence ID" value="SVD02859.1"/>
    <property type="molecule type" value="Genomic_DNA"/>
</dbReference>
<accession>A0A382RYT1</accession>